<keyword evidence="3" id="KW-0949">S-adenosyl-L-methionine</keyword>
<dbReference type="GO" id="GO:0032259">
    <property type="term" value="P:methylation"/>
    <property type="evidence" value="ECO:0007669"/>
    <property type="project" value="UniProtKB-KW"/>
</dbReference>
<keyword evidence="2 7" id="KW-0808">Transferase</keyword>
<evidence type="ECO:0000256" key="1">
    <source>
        <dbReference type="ARBA" id="ARBA00022603"/>
    </source>
</evidence>
<dbReference type="InterPro" id="IPR029063">
    <property type="entry name" value="SAM-dependent_MTases_sf"/>
</dbReference>
<feature type="domain" description="O-methyltransferase dimerisation" evidence="6">
    <location>
        <begin position="16"/>
        <end position="90"/>
    </location>
</feature>
<dbReference type="CDD" id="cd02440">
    <property type="entry name" value="AdoMet_MTases"/>
    <property type="match status" value="1"/>
</dbReference>
<reference evidence="7" key="1">
    <citation type="journal article" date="2018" name="ACS Chem. Biol.">
        <title>Discovery of an Antibacterial Isoindolinone-Containing Tetracyclic Polyketide by Cryptic Gene Activation and Characterization of Its Biosynthetic Gene Cluster.</title>
        <authorList>
            <person name="Thong W.L."/>
            <person name="Shin-ya K."/>
            <person name="Nishiyama M."/>
            <person name="Kuzuyama T."/>
        </authorList>
    </citation>
    <scope>NUCLEOTIDE SEQUENCE</scope>
    <source>
        <strain evidence="7">SoC090715LN-16</strain>
    </source>
</reference>
<dbReference type="GO" id="GO:0008171">
    <property type="term" value="F:O-methyltransferase activity"/>
    <property type="evidence" value="ECO:0007669"/>
    <property type="project" value="InterPro"/>
</dbReference>
<dbReference type="InterPro" id="IPR036388">
    <property type="entry name" value="WH-like_DNA-bd_sf"/>
</dbReference>
<evidence type="ECO:0000256" key="3">
    <source>
        <dbReference type="ARBA" id="ARBA00022691"/>
    </source>
</evidence>
<dbReference type="Pfam" id="PF08100">
    <property type="entry name" value="Dimerisation"/>
    <property type="match status" value="1"/>
</dbReference>
<evidence type="ECO:0000256" key="2">
    <source>
        <dbReference type="ARBA" id="ARBA00022679"/>
    </source>
</evidence>
<dbReference type="InterPro" id="IPR001077">
    <property type="entry name" value="COMT_C"/>
</dbReference>
<dbReference type="InterPro" id="IPR012967">
    <property type="entry name" value="COMT_dimerisation"/>
</dbReference>
<dbReference type="SUPFAM" id="SSF46785">
    <property type="entry name" value="Winged helix' DNA-binding domain"/>
    <property type="match status" value="1"/>
</dbReference>
<evidence type="ECO:0000259" key="5">
    <source>
        <dbReference type="Pfam" id="PF00891"/>
    </source>
</evidence>
<dbReference type="InterPro" id="IPR036390">
    <property type="entry name" value="WH_DNA-bd_sf"/>
</dbReference>
<dbReference type="GO" id="GO:0046983">
    <property type="term" value="F:protein dimerization activity"/>
    <property type="evidence" value="ECO:0007669"/>
    <property type="project" value="InterPro"/>
</dbReference>
<evidence type="ECO:0000259" key="6">
    <source>
        <dbReference type="Pfam" id="PF08100"/>
    </source>
</evidence>
<dbReference type="PIRSF" id="PIRSF005739">
    <property type="entry name" value="O-mtase"/>
    <property type="match status" value="1"/>
</dbReference>
<keyword evidence="1 7" id="KW-0489">Methyltransferase</keyword>
<dbReference type="PANTHER" id="PTHR43712:SF2">
    <property type="entry name" value="O-METHYLTRANSFERASE CICE"/>
    <property type="match status" value="1"/>
</dbReference>
<evidence type="ECO:0000256" key="4">
    <source>
        <dbReference type="PIRSR" id="PIRSR005739-1"/>
    </source>
</evidence>
<dbReference type="Pfam" id="PF00891">
    <property type="entry name" value="Methyltransf_2"/>
    <property type="match status" value="1"/>
</dbReference>
<feature type="domain" description="O-methyltransferase C-terminal" evidence="5">
    <location>
        <begin position="130"/>
        <end position="317"/>
    </location>
</feature>
<gene>
    <name evidence="7" type="primary">idmB4</name>
</gene>
<name>A0A3B8G5F3_9ACTN</name>
<accession>A0A3B8G5F3</accession>
<dbReference type="Gene3D" id="3.40.50.150">
    <property type="entry name" value="Vaccinia Virus protein VP39"/>
    <property type="match status" value="1"/>
</dbReference>
<dbReference type="InterPro" id="IPR016461">
    <property type="entry name" value="COMT-like"/>
</dbReference>
<organism evidence="7">
    <name type="scientific">Streptomyces sp. SoC090715LN-16</name>
    <dbReference type="NCBI Taxonomy" id="1898658"/>
    <lineage>
        <taxon>Bacteria</taxon>
        <taxon>Bacillati</taxon>
        <taxon>Actinomycetota</taxon>
        <taxon>Actinomycetes</taxon>
        <taxon>Kitasatosporales</taxon>
        <taxon>Streptomycetaceae</taxon>
        <taxon>Streptomyces</taxon>
    </lineage>
</organism>
<feature type="active site" description="Proton acceptor" evidence="4">
    <location>
        <position position="245"/>
    </location>
</feature>
<sequence length="338" mass="37200">MESTDSPEVGLQQLLDTATGFWRSQVLFSAVECGVFGALVDGPATLAELQERTGLHERAARDLLDSLGALGLLLREGDHYRNAPVTERHLDPKQPGYVGGFLMFMSKSLYPAWGRLPELLRTGHLQEGDDSFGEFYRDPDRVRGFMSAMDSAAAAVTAELVKWPDWQRYQNFVDLGGARGNLAGRIALAHPHLKGGCFDLPPLEPFFTEHMASLDTADRVVFHGGDFRSDPLPEADVLLFGHVLHDWDEDTRRLLVARAHAALRPGGSLLVYDELIDDDRGGPARSLLMSLNMKLVRSGASEYSAAEAREWLAEAGFTEVGVQELTATERLIVARKAD</sequence>
<proteinExistence type="predicted"/>
<dbReference type="PROSITE" id="PS51683">
    <property type="entry name" value="SAM_OMT_II"/>
    <property type="match status" value="1"/>
</dbReference>
<dbReference type="EMBL" id="LC386909">
    <property type="protein sequence ID" value="BBE36452.1"/>
    <property type="molecule type" value="Genomic_DNA"/>
</dbReference>
<dbReference type="Gene3D" id="1.10.10.10">
    <property type="entry name" value="Winged helix-like DNA-binding domain superfamily/Winged helix DNA-binding domain"/>
    <property type="match status" value="1"/>
</dbReference>
<dbReference type="PANTHER" id="PTHR43712">
    <property type="entry name" value="PUTATIVE (AFU_ORTHOLOGUE AFUA_4G14580)-RELATED"/>
    <property type="match status" value="1"/>
</dbReference>
<protein>
    <submittedName>
        <fullName evidence="7">Methyltransferase</fullName>
    </submittedName>
</protein>
<dbReference type="SUPFAM" id="SSF53335">
    <property type="entry name" value="S-adenosyl-L-methionine-dependent methyltransferases"/>
    <property type="match status" value="1"/>
</dbReference>
<evidence type="ECO:0000313" key="7">
    <source>
        <dbReference type="EMBL" id="BBE36452.1"/>
    </source>
</evidence>
<dbReference type="AlphaFoldDB" id="A0A3B8G5F3"/>